<dbReference type="Proteomes" id="UP000177870">
    <property type="component" value="Chromosome"/>
</dbReference>
<proteinExistence type="predicted"/>
<dbReference type="STRING" id="1458985.BJP34_11695"/>
<keyword evidence="1" id="KW-0472">Membrane</keyword>
<name>A0A1D8TQT8_9CYAN</name>
<dbReference type="RefSeq" id="WP_070392502.1">
    <property type="nucleotide sequence ID" value="NZ_CP017599.1"/>
</dbReference>
<protein>
    <submittedName>
        <fullName evidence="2">Uncharacterized protein</fullName>
    </submittedName>
</protein>
<dbReference type="AlphaFoldDB" id="A0A1D8TQT8"/>
<evidence type="ECO:0000313" key="3">
    <source>
        <dbReference type="Proteomes" id="UP000177870"/>
    </source>
</evidence>
<feature type="transmembrane region" description="Helical" evidence="1">
    <location>
        <begin position="18"/>
        <end position="39"/>
    </location>
</feature>
<sequence>METETTQRTAIQVLTQTAAGAGAGLLAGIAIMSIYRWIWHVEISLNTIILLSIGFSIYCGVLSAWLGKRFWNLLGTFISSIS</sequence>
<dbReference type="OrthoDB" id="9905633at2"/>
<feature type="transmembrane region" description="Helical" evidence="1">
    <location>
        <begin position="45"/>
        <end position="66"/>
    </location>
</feature>
<dbReference type="EMBL" id="CP017599">
    <property type="protein sequence ID" value="AOX00031.1"/>
    <property type="molecule type" value="Genomic_DNA"/>
</dbReference>
<accession>A0A1D8TQT8</accession>
<gene>
    <name evidence="2" type="ORF">BJP34_11695</name>
</gene>
<evidence type="ECO:0000313" key="2">
    <source>
        <dbReference type="EMBL" id="AOX00031.1"/>
    </source>
</evidence>
<keyword evidence="1" id="KW-1133">Transmembrane helix</keyword>
<keyword evidence="1" id="KW-0812">Transmembrane</keyword>
<organism evidence="2 3">
    <name type="scientific">Moorena producens PAL-8-15-08-1</name>
    <dbReference type="NCBI Taxonomy" id="1458985"/>
    <lineage>
        <taxon>Bacteria</taxon>
        <taxon>Bacillati</taxon>
        <taxon>Cyanobacteriota</taxon>
        <taxon>Cyanophyceae</taxon>
        <taxon>Coleofasciculales</taxon>
        <taxon>Coleofasciculaceae</taxon>
        <taxon>Moorena</taxon>
    </lineage>
</organism>
<dbReference type="KEGG" id="mpro:BJP34_11695"/>
<reference evidence="3" key="1">
    <citation type="submission" date="2016-10" db="EMBL/GenBank/DDBJ databases">
        <title>Comparative genomics uncovers the prolific and rare metabolic potential of the cyanobacterial genus Moorea.</title>
        <authorList>
            <person name="Leao T."/>
            <person name="Castelao G."/>
            <person name="Korobeynikov A."/>
            <person name="Monroe E.A."/>
            <person name="Podell S."/>
            <person name="Glukhov E."/>
            <person name="Allen E."/>
            <person name="Gerwick W.H."/>
            <person name="Gerwick L."/>
        </authorList>
    </citation>
    <scope>NUCLEOTIDE SEQUENCE [LARGE SCALE GENOMIC DNA]</scope>
    <source>
        <strain evidence="3">PAL-8-15-08-1</strain>
    </source>
</reference>
<evidence type="ECO:0000256" key="1">
    <source>
        <dbReference type="SAM" id="Phobius"/>
    </source>
</evidence>